<dbReference type="InterPro" id="IPR013783">
    <property type="entry name" value="Ig-like_fold"/>
</dbReference>
<reference evidence="1 2" key="1">
    <citation type="submission" date="2016-11" db="EMBL/GenBank/DDBJ databases">
        <title>Whole genomes of Flavobacteriaceae.</title>
        <authorList>
            <person name="Stine C."/>
            <person name="Li C."/>
            <person name="Tadesse D."/>
        </authorList>
    </citation>
    <scope>NUCLEOTIDE SEQUENCE [LARGE SCALE GENOMIC DNA]</scope>
    <source>
        <strain evidence="1 2">DSM 15937</strain>
    </source>
</reference>
<organism evidence="1 2">
    <name type="scientific">Flavobacterium frigidimaris</name>
    <dbReference type="NCBI Taxonomy" id="262320"/>
    <lineage>
        <taxon>Bacteria</taxon>
        <taxon>Pseudomonadati</taxon>
        <taxon>Bacteroidota</taxon>
        <taxon>Flavobacteriia</taxon>
        <taxon>Flavobacteriales</taxon>
        <taxon>Flavobacteriaceae</taxon>
        <taxon>Flavobacterium</taxon>
    </lineage>
</organism>
<feature type="non-terminal residue" evidence="1">
    <location>
        <position position="1"/>
    </location>
</feature>
<dbReference type="Gene3D" id="2.60.40.10">
    <property type="entry name" value="Immunoglobulins"/>
    <property type="match status" value="1"/>
</dbReference>
<dbReference type="Pfam" id="PF13585">
    <property type="entry name" value="CHU_C"/>
    <property type="match status" value="1"/>
</dbReference>
<comment type="caution">
    <text evidence="1">The sequence shown here is derived from an EMBL/GenBank/DDBJ whole genome shotgun (WGS) entry which is preliminary data.</text>
</comment>
<name>A0ABX4BVS0_FLAFR</name>
<protein>
    <recommendedName>
        <fullName evidence="3">Gliding motility-associated C-terminal domain-containing protein</fullName>
    </recommendedName>
</protein>
<evidence type="ECO:0000313" key="1">
    <source>
        <dbReference type="EMBL" id="OXA82255.1"/>
    </source>
</evidence>
<proteinExistence type="predicted"/>
<sequence>GVTGTTTTTFPITASTTVVWTYSDGINTSTQIQTVTIVDTTTPVVITKNITIQLNSLGNAAITTIDIDNGSTDNCGIASMTLDKNIFNCSNVGVNTVSLTVTDTSGNSASQTASVLVEVAPIVNVSNLSQQFCAVDQPLVSDISIPYRVLNWFADSLSTAVVLPLEVLRSGIYYAEVSINVCNTSRIPVTIIVNDEASPTGNAIQYFCRENKAAISDLITNEKEILWYDTASGGVPLDSDTLLEDKHKYYASYFDETCESSKRFEVEVVFNYCEVIINNGISANGDGKNDYFNIEGASTFKDNQLEIFNSWGSLVYEIKNYGQADNLFKGYANKGIRLGNGLLPFGTYYYVFSFTNHENKRITKKGFLHLNP</sequence>
<dbReference type="EMBL" id="MUGV01000003">
    <property type="protein sequence ID" value="OXA82255.1"/>
    <property type="molecule type" value="Genomic_DNA"/>
</dbReference>
<keyword evidence="2" id="KW-1185">Reference proteome</keyword>
<gene>
    <name evidence="1" type="ORF">B0A65_01175</name>
</gene>
<accession>A0ABX4BVS0</accession>
<dbReference type="RefSeq" id="WP_207556389.1">
    <property type="nucleotide sequence ID" value="NZ_MUGV01000003.1"/>
</dbReference>
<evidence type="ECO:0008006" key="3">
    <source>
        <dbReference type="Google" id="ProtNLM"/>
    </source>
</evidence>
<dbReference type="Proteomes" id="UP000198382">
    <property type="component" value="Unassembled WGS sequence"/>
</dbReference>
<evidence type="ECO:0000313" key="2">
    <source>
        <dbReference type="Proteomes" id="UP000198382"/>
    </source>
</evidence>